<organism evidence="4 5">
    <name type="scientific">Cetobacterium ceti</name>
    <dbReference type="NCBI Taxonomy" id="180163"/>
    <lineage>
        <taxon>Bacteria</taxon>
        <taxon>Fusobacteriati</taxon>
        <taxon>Fusobacteriota</taxon>
        <taxon>Fusobacteriia</taxon>
        <taxon>Fusobacteriales</taxon>
        <taxon>Fusobacteriaceae</taxon>
        <taxon>Cetobacterium</taxon>
    </lineage>
</organism>
<dbReference type="PANTHER" id="PTHR47738">
    <property type="entry name" value="PTS SYSTEM FRUCTOSE-LIKE EIIA COMPONENT-RELATED"/>
    <property type="match status" value="1"/>
</dbReference>
<dbReference type="OrthoDB" id="95460at2"/>
<evidence type="ECO:0000313" key="4">
    <source>
        <dbReference type="EMBL" id="SJZ96951.1"/>
    </source>
</evidence>
<dbReference type="STRING" id="180163.SAMN02745174_02115"/>
<dbReference type="Proteomes" id="UP000191153">
    <property type="component" value="Unassembled WGS sequence"/>
</dbReference>
<reference evidence="4 5" key="1">
    <citation type="submission" date="2017-02" db="EMBL/GenBank/DDBJ databases">
        <authorList>
            <person name="Peterson S.W."/>
        </authorList>
    </citation>
    <scope>NUCLEOTIDE SEQUENCE [LARGE SCALE GENOMIC DNA]</scope>
    <source>
        <strain evidence="4 5">ATCC 700028</strain>
    </source>
</reference>
<sequence length="308" mass="35565">MKLSSYLYEDLILMNLRGRSKEELIENLLAHVAQRDQRVKKREDEILKAVLKRENEISTFVGHGLMIPHTRLENFDEFIVAIGIVGDPVEETVVGSGEKDEIRIVILLLGDVLRNKNMLKTMSAFSKIAMKEEGLLEKIKIANTSEEIIKLIDRANIEVDKRVRAEDILNENIKPVCEDTTLEDVARRFIVENMSGLPVVDKNNKFLGEITERELIEFGMPKYITILDDVSFLTVGEPFEEYLSKEKTTIIKDLYRKEKVITVDRKAPIMEISFLMVNKSVTRIYVVEDNFYYGMIERSDIIKKVLHI</sequence>
<protein>
    <submittedName>
        <fullName evidence="4">CBS domain signal transduction protein /PTS system IIA component, Fru family</fullName>
    </submittedName>
</protein>
<dbReference type="SMART" id="SM00116">
    <property type="entry name" value="CBS"/>
    <property type="match status" value="2"/>
</dbReference>
<dbReference type="PROSITE" id="PS51371">
    <property type="entry name" value="CBS"/>
    <property type="match status" value="2"/>
</dbReference>
<feature type="domain" description="CBS" evidence="3">
    <location>
        <begin position="169"/>
        <end position="226"/>
    </location>
</feature>
<dbReference type="RefSeq" id="WP_078694564.1">
    <property type="nucleotide sequence ID" value="NZ_FUWX01000017.1"/>
</dbReference>
<dbReference type="InterPro" id="IPR000644">
    <property type="entry name" value="CBS_dom"/>
</dbReference>
<dbReference type="AlphaFoldDB" id="A0A1T4Q0C1"/>
<evidence type="ECO:0000259" key="2">
    <source>
        <dbReference type="PROSITE" id="PS51094"/>
    </source>
</evidence>
<evidence type="ECO:0000259" key="3">
    <source>
        <dbReference type="PROSITE" id="PS51371"/>
    </source>
</evidence>
<dbReference type="Gene3D" id="3.40.930.10">
    <property type="entry name" value="Mannitol-specific EII, Chain A"/>
    <property type="match status" value="1"/>
</dbReference>
<evidence type="ECO:0000256" key="1">
    <source>
        <dbReference type="PROSITE-ProRule" id="PRU00703"/>
    </source>
</evidence>
<accession>A0A1T4Q0C1</accession>
<keyword evidence="5" id="KW-1185">Reference proteome</keyword>
<dbReference type="Gene3D" id="3.10.580.10">
    <property type="entry name" value="CBS-domain"/>
    <property type="match status" value="1"/>
</dbReference>
<dbReference type="Pfam" id="PF00359">
    <property type="entry name" value="PTS_EIIA_2"/>
    <property type="match status" value="1"/>
</dbReference>
<keyword evidence="1" id="KW-0129">CBS domain</keyword>
<dbReference type="SUPFAM" id="SSF55804">
    <property type="entry name" value="Phoshotransferase/anion transport protein"/>
    <property type="match status" value="1"/>
</dbReference>
<dbReference type="SUPFAM" id="SSF54631">
    <property type="entry name" value="CBS-domain pair"/>
    <property type="match status" value="1"/>
</dbReference>
<feature type="domain" description="PTS EIIA type-2" evidence="2">
    <location>
        <begin position="5"/>
        <end position="155"/>
    </location>
</feature>
<evidence type="ECO:0000313" key="5">
    <source>
        <dbReference type="Proteomes" id="UP000191153"/>
    </source>
</evidence>
<dbReference type="InterPro" id="IPR046342">
    <property type="entry name" value="CBS_dom_sf"/>
</dbReference>
<dbReference type="EMBL" id="FUWX01000017">
    <property type="protein sequence ID" value="SJZ96951.1"/>
    <property type="molecule type" value="Genomic_DNA"/>
</dbReference>
<dbReference type="Pfam" id="PF00571">
    <property type="entry name" value="CBS"/>
    <property type="match status" value="2"/>
</dbReference>
<gene>
    <name evidence="4" type="ORF">SAMN02745174_02115</name>
</gene>
<dbReference type="InterPro" id="IPR051541">
    <property type="entry name" value="PTS_SugarTrans_NitroReg"/>
</dbReference>
<name>A0A1T4Q0C1_9FUSO</name>
<dbReference type="PROSITE" id="PS51094">
    <property type="entry name" value="PTS_EIIA_TYPE_2"/>
    <property type="match status" value="1"/>
</dbReference>
<proteinExistence type="predicted"/>
<dbReference type="InterPro" id="IPR016152">
    <property type="entry name" value="PTrfase/Anion_transptr"/>
</dbReference>
<feature type="domain" description="CBS" evidence="3">
    <location>
        <begin position="255"/>
        <end position="308"/>
    </location>
</feature>
<dbReference type="InterPro" id="IPR002178">
    <property type="entry name" value="PTS_EIIA_type-2_dom"/>
</dbReference>